<evidence type="ECO:0000259" key="2">
    <source>
        <dbReference type="Pfam" id="PF13231"/>
    </source>
</evidence>
<feature type="transmembrane region" description="Helical" evidence="1">
    <location>
        <begin position="77"/>
        <end position="98"/>
    </location>
</feature>
<feature type="transmembrane region" description="Helical" evidence="1">
    <location>
        <begin position="152"/>
        <end position="185"/>
    </location>
</feature>
<keyword evidence="4" id="KW-1185">Reference proteome</keyword>
<feature type="transmembrane region" description="Helical" evidence="1">
    <location>
        <begin position="283"/>
        <end position="302"/>
    </location>
</feature>
<name>A0A0D0I3E2_9BACT</name>
<organism evidence="3 4">
    <name type="scientific">Prevotella pectinovora</name>
    <dbReference type="NCBI Taxonomy" id="1602169"/>
    <lineage>
        <taxon>Bacteria</taxon>
        <taxon>Pseudomonadati</taxon>
        <taxon>Bacteroidota</taxon>
        <taxon>Bacteroidia</taxon>
        <taxon>Bacteroidales</taxon>
        <taxon>Prevotellaceae</taxon>
        <taxon>Prevotella</taxon>
    </lineage>
</organism>
<evidence type="ECO:0000313" key="4">
    <source>
        <dbReference type="Proteomes" id="UP000032046"/>
    </source>
</evidence>
<feature type="transmembrane region" description="Helical" evidence="1">
    <location>
        <begin position="12"/>
        <end position="29"/>
    </location>
</feature>
<dbReference type="STRING" id="1602171.ST44_10885"/>
<dbReference type="Proteomes" id="UP000032046">
    <property type="component" value="Unassembled WGS sequence"/>
</dbReference>
<sequence>MINLSSHKAFSIYLLFAALFLGVQMFQGLSYLDIGMYMSGYQHFTSDPYASYFLGQWILTYDVTSALCKLFSINSFLGLRVLHLVYVLVTQTVVYLYLRQYISTRSIITGLLIATLAHYGSYTEINYNDYSALLLLLSILCYHGGADRDNQWIIMMGGVLAGVAVYFRIVNITYICLPLCAMLISRKWNNGHSASNGATFFYIGMCFGGLLGYVVLLCQGLDNVFALTFNDIAGISSDKSDTHGMLYVMRSMYDLYTEVVANAGYIMLFWIIIVAGMKQTRRIMRITLVAVAIVLTLVMMNFSFFPSNITMALCLIGGVGVFFIRGVYPPLAHLVMISLFLPFVMPVGSNAEPSFYGKETCFLTLPLVMYVLFEELMPKKEQLERRAAMCMIGVLGAGLLFFNLTHKQMEEGNRIACRYTVDSQLTRGILTTKENADMYNYLIREVKPHIRQGSYMICSFSLPAVSILDCKPWAVYSTVYSTDRMNDRYIKVAWKHTKELPYVLLDEENLPDGYKHIMEELSLIRKYQKIWTDGKYSLYYSKPYPGPERPKITDVDPYRHHP</sequence>
<proteinExistence type="predicted"/>
<gene>
    <name evidence="3" type="ORF">ST44_10885</name>
</gene>
<evidence type="ECO:0000313" key="3">
    <source>
        <dbReference type="EMBL" id="KIP60503.1"/>
    </source>
</evidence>
<dbReference type="InterPro" id="IPR038731">
    <property type="entry name" value="RgtA/B/C-like"/>
</dbReference>
<dbReference type="RefSeq" id="WP_042519956.1">
    <property type="nucleotide sequence ID" value="NZ_JXQK01000080.1"/>
</dbReference>
<accession>A0A0D0I3E2</accession>
<feature type="transmembrane region" description="Helical" evidence="1">
    <location>
        <begin position="331"/>
        <end position="349"/>
    </location>
</feature>
<comment type="caution">
    <text evidence="3">The sequence shown here is derived from an EMBL/GenBank/DDBJ whole genome shotgun (WGS) entry which is preliminary data.</text>
</comment>
<reference evidence="3 4" key="1">
    <citation type="submission" date="2015-01" db="EMBL/GenBank/DDBJ databases">
        <title>Comparative genomics of non-oral Prevotella species.</title>
        <authorList>
            <person name="Accetto T."/>
            <person name="Nograsek B."/>
            <person name="Avgustin G."/>
        </authorList>
    </citation>
    <scope>NUCLEOTIDE SEQUENCE [LARGE SCALE GENOMIC DNA]</scope>
    <source>
        <strain evidence="3 4">P5-119</strain>
    </source>
</reference>
<keyword evidence="1" id="KW-0472">Membrane</keyword>
<dbReference type="AlphaFoldDB" id="A0A0D0I3E2"/>
<feature type="transmembrane region" description="Helical" evidence="1">
    <location>
        <begin position="255"/>
        <end position="276"/>
    </location>
</feature>
<keyword evidence="1" id="KW-0812">Transmembrane</keyword>
<feature type="transmembrane region" description="Helical" evidence="1">
    <location>
        <begin position="385"/>
        <end position="404"/>
    </location>
</feature>
<feature type="transmembrane region" description="Helical" evidence="1">
    <location>
        <begin position="355"/>
        <end position="373"/>
    </location>
</feature>
<feature type="transmembrane region" description="Helical" evidence="1">
    <location>
        <begin position="197"/>
        <end position="216"/>
    </location>
</feature>
<dbReference type="EMBL" id="JXQK01000080">
    <property type="protein sequence ID" value="KIP60503.1"/>
    <property type="molecule type" value="Genomic_DNA"/>
</dbReference>
<feature type="domain" description="Glycosyltransferase RgtA/B/C/D-like" evidence="2">
    <location>
        <begin position="66"/>
        <end position="190"/>
    </location>
</feature>
<evidence type="ECO:0000256" key="1">
    <source>
        <dbReference type="SAM" id="Phobius"/>
    </source>
</evidence>
<keyword evidence="1" id="KW-1133">Transmembrane helix</keyword>
<protein>
    <recommendedName>
        <fullName evidence="2">Glycosyltransferase RgtA/B/C/D-like domain-containing protein</fullName>
    </recommendedName>
</protein>
<feature type="transmembrane region" description="Helical" evidence="1">
    <location>
        <begin position="104"/>
        <end position="122"/>
    </location>
</feature>
<dbReference type="Pfam" id="PF13231">
    <property type="entry name" value="PMT_2"/>
    <property type="match status" value="1"/>
</dbReference>